<feature type="transmembrane region" description="Helical" evidence="7">
    <location>
        <begin position="20"/>
        <end position="41"/>
    </location>
</feature>
<evidence type="ECO:0000256" key="7">
    <source>
        <dbReference type="SAM" id="Phobius"/>
    </source>
</evidence>
<feature type="transmembrane region" description="Helical" evidence="7">
    <location>
        <begin position="312"/>
        <end position="342"/>
    </location>
</feature>
<dbReference type="PANTHER" id="PTHR30489">
    <property type="entry name" value="LIPOPROTEIN-RELEASING SYSTEM TRANSMEMBRANE PROTEIN LOLE"/>
    <property type="match status" value="1"/>
</dbReference>
<feature type="transmembrane region" description="Helical" evidence="7">
    <location>
        <begin position="270"/>
        <end position="291"/>
    </location>
</feature>
<evidence type="ECO:0000256" key="5">
    <source>
        <dbReference type="ARBA" id="ARBA00022989"/>
    </source>
</evidence>
<feature type="transmembrane region" description="Helical" evidence="7">
    <location>
        <begin position="703"/>
        <end position="733"/>
    </location>
</feature>
<dbReference type="RefSeq" id="WP_122254556.1">
    <property type="nucleotide sequence ID" value="NZ_RDQL01000020.1"/>
</dbReference>
<comment type="caution">
    <text evidence="10">The sequence shown here is derived from an EMBL/GenBank/DDBJ whole genome shotgun (WGS) entry which is preliminary data.</text>
</comment>
<evidence type="ECO:0000259" key="9">
    <source>
        <dbReference type="Pfam" id="PF12704"/>
    </source>
</evidence>
<dbReference type="Pfam" id="PF02687">
    <property type="entry name" value="FtsX"/>
    <property type="match status" value="2"/>
</dbReference>
<dbReference type="PANTHER" id="PTHR30489:SF0">
    <property type="entry name" value="LIPOPROTEIN-RELEASING SYSTEM TRANSMEMBRANE PROTEIN LOLE"/>
    <property type="match status" value="1"/>
</dbReference>
<evidence type="ECO:0000256" key="4">
    <source>
        <dbReference type="ARBA" id="ARBA00022692"/>
    </source>
</evidence>
<dbReference type="GO" id="GO:0098797">
    <property type="term" value="C:plasma membrane protein complex"/>
    <property type="evidence" value="ECO:0007669"/>
    <property type="project" value="TreeGrafter"/>
</dbReference>
<feature type="transmembrane region" description="Helical" evidence="7">
    <location>
        <begin position="655"/>
        <end position="676"/>
    </location>
</feature>
<keyword evidence="5 7" id="KW-1133">Transmembrane helix</keyword>
<feature type="domain" description="ABC3 transporter permease C-terminal" evidence="8">
    <location>
        <begin position="270"/>
        <end position="377"/>
    </location>
</feature>
<feature type="transmembrane region" description="Helical" evidence="7">
    <location>
        <begin position="362"/>
        <end position="387"/>
    </location>
</feature>
<comment type="subcellular location">
    <subcellularLocation>
        <location evidence="1">Cell membrane</location>
        <topology evidence="1">Multi-pass membrane protein</topology>
    </subcellularLocation>
</comment>
<reference evidence="10 11" key="1">
    <citation type="submission" date="2018-10" db="EMBL/GenBank/DDBJ databases">
        <title>Comamonadaceae CDC group NO-1 genome sequencing and assembly.</title>
        <authorList>
            <person name="Bernier A.-M."/>
            <person name="Bernard K."/>
        </authorList>
    </citation>
    <scope>NUCLEOTIDE SEQUENCE [LARGE SCALE GENOMIC DNA]</scope>
    <source>
        <strain evidence="10 11">NML161473</strain>
    </source>
</reference>
<keyword evidence="3" id="KW-1003">Cell membrane</keyword>
<dbReference type="InterPro" id="IPR003838">
    <property type="entry name" value="ABC3_permease_C"/>
</dbReference>
<name>A0A3M6Q1L7_9BURK</name>
<evidence type="ECO:0000256" key="1">
    <source>
        <dbReference type="ARBA" id="ARBA00004651"/>
    </source>
</evidence>
<comment type="similarity">
    <text evidence="2">Belongs to the ABC-4 integral membrane protein family. LolC/E subfamily.</text>
</comment>
<sequence length="788" mass="86921">MLNALHRKALRDLWLIRGQALAIALVIAAGIAMLVMSQATLDSLSHTRAQLYQQQRFSHLWAHITRAPLSVAQQLGEIPGVVEVEPRIVANAKIQVPGFGEPVLTLMQSLPDDAHPRQNLLYLRAGRMMAPGAQDEILISDGFAQAHQLTPGAKLRITIDGRAQWFKIAGIATSAEHLNQIAHGALFPDYKRYAIVWAPRHALAAAMDMEGAFNQAVFRLGPGAHEQDVIDAVNRTLARYGGLGAMGRMEQLSYRFLHEELRQLSTMARIFPAIFLAVAAFLLNVVFKRLIGMQRDQIAILKAFGYSTWQVALHYALIVSLICLLGIVLGVLFGIWLGIHLSALYQENFRFPYLAFSLNTRVVLTGAAISLIAALAGTGHAVFGAAAEPVAQAMRPLAPERYRRTWMERLGLTRWLSQPTRMVLRQIERRPIKALLTILGLAVASGIVMMSKFQVNSINHILALEFRLARQYDISVNFTEARPLRALDELRAIPGVYQAEGMRMVAVRIRQAQREVLTSIEGLPAGGLLRRPVDEKLRPLEIPASGLVLGSYLAQKLGVGLGDWVEVEVLEGRQPRLRLPVVRLVNELLGMNAYMELDALNRALGEGERISGAFLTIDTRAENAVLYTLDGRPLVRGAQSHREALRNYRKSIGEFTGLFTMMAVLMGVIVNFGVVYNSARMSLSERSRELASLRVLGFSKGEVSYILIGELVLLVIAALPLGVAAGYALTLFITQSMQSELFRIPLVMSAATYAFPSLVTVISAALSALAVNWRVRRLDLIGVLKTRE</sequence>
<dbReference type="InterPro" id="IPR051447">
    <property type="entry name" value="Lipoprotein-release_system"/>
</dbReference>
<keyword evidence="6 7" id="KW-0472">Membrane</keyword>
<feature type="domain" description="ABC3 transporter permease C-terminal" evidence="8">
    <location>
        <begin position="662"/>
        <end position="779"/>
    </location>
</feature>
<dbReference type="Proteomes" id="UP000267035">
    <property type="component" value="Unassembled WGS sequence"/>
</dbReference>
<feature type="transmembrane region" description="Helical" evidence="7">
    <location>
        <begin position="431"/>
        <end position="450"/>
    </location>
</feature>
<organism evidence="10 11">
    <name type="scientific">Allofranklinella schreckenbergeri</name>
    <dbReference type="NCBI Taxonomy" id="1076744"/>
    <lineage>
        <taxon>Bacteria</taxon>
        <taxon>Pseudomonadati</taxon>
        <taxon>Pseudomonadota</taxon>
        <taxon>Betaproteobacteria</taxon>
        <taxon>Burkholderiales</taxon>
        <taxon>Comamonadaceae</taxon>
        <taxon>Allofranklinella</taxon>
    </lineage>
</organism>
<dbReference type="EMBL" id="RDQL01000020">
    <property type="protein sequence ID" value="RMW96198.1"/>
    <property type="molecule type" value="Genomic_DNA"/>
</dbReference>
<dbReference type="GO" id="GO:0044874">
    <property type="term" value="P:lipoprotein localization to outer membrane"/>
    <property type="evidence" value="ECO:0007669"/>
    <property type="project" value="TreeGrafter"/>
</dbReference>
<feature type="transmembrane region" description="Helical" evidence="7">
    <location>
        <begin position="753"/>
        <end position="775"/>
    </location>
</feature>
<dbReference type="AlphaFoldDB" id="A0A3M6Q1L7"/>
<evidence type="ECO:0000256" key="3">
    <source>
        <dbReference type="ARBA" id="ARBA00022475"/>
    </source>
</evidence>
<evidence type="ECO:0000256" key="6">
    <source>
        <dbReference type="ARBA" id="ARBA00023136"/>
    </source>
</evidence>
<evidence type="ECO:0000313" key="10">
    <source>
        <dbReference type="EMBL" id="RMW96198.1"/>
    </source>
</evidence>
<proteinExistence type="inferred from homology"/>
<dbReference type="Pfam" id="PF12704">
    <property type="entry name" value="MacB_PCD"/>
    <property type="match status" value="1"/>
</dbReference>
<feature type="domain" description="MacB-like periplasmic core" evidence="9">
    <location>
        <begin position="21"/>
        <end position="234"/>
    </location>
</feature>
<keyword evidence="4 7" id="KW-0812">Transmembrane</keyword>
<accession>A0A3M6Q1L7</accession>
<evidence type="ECO:0000256" key="2">
    <source>
        <dbReference type="ARBA" id="ARBA00005236"/>
    </source>
</evidence>
<evidence type="ECO:0000259" key="8">
    <source>
        <dbReference type="Pfam" id="PF02687"/>
    </source>
</evidence>
<evidence type="ECO:0000313" key="11">
    <source>
        <dbReference type="Proteomes" id="UP000267035"/>
    </source>
</evidence>
<protein>
    <submittedName>
        <fullName evidence="10">ABC transporter permease</fullName>
    </submittedName>
</protein>
<dbReference type="InterPro" id="IPR025857">
    <property type="entry name" value="MacB_PCD"/>
</dbReference>
<keyword evidence="11" id="KW-1185">Reference proteome</keyword>
<gene>
    <name evidence="10" type="ORF">EBQ25_11110</name>
</gene>